<dbReference type="PANTHER" id="PTHR47816:SF5">
    <property type="entry name" value="RIBOSOMAL RNA LARGE SUBUNIT METHYLTRANSFERASE G"/>
    <property type="match status" value="1"/>
</dbReference>
<dbReference type="RefSeq" id="WP_307723232.1">
    <property type="nucleotide sequence ID" value="NZ_BAAAJL010000010.1"/>
</dbReference>
<dbReference type="Proteomes" id="UP000316612">
    <property type="component" value="Unassembled WGS sequence"/>
</dbReference>
<feature type="domain" description="Methyltransferase small" evidence="3">
    <location>
        <begin position="229"/>
        <end position="397"/>
    </location>
</feature>
<dbReference type="GO" id="GO:0008757">
    <property type="term" value="F:S-adenosylmethionine-dependent methyltransferase activity"/>
    <property type="evidence" value="ECO:0007669"/>
    <property type="project" value="InterPro"/>
</dbReference>
<evidence type="ECO:0000256" key="1">
    <source>
        <dbReference type="ARBA" id="ARBA00022603"/>
    </source>
</evidence>
<evidence type="ECO:0000256" key="2">
    <source>
        <dbReference type="ARBA" id="ARBA00022679"/>
    </source>
</evidence>
<sequence>MNEMNELDGLLASLRRWPDVEAPNLFAADAADRLILDTCTAELNSAGLNLVELNTAGLGAAESGPVVWDLPVAVIGDHYGALSLGALALGARTVRVHTDSLTARRAIEANAQRLLPQLAARIEFCTLDTVADGAEVLLMALPRGLDVLAEQVHALASSASPGAVLYAGGRVKHMNLSMNQVLSAHFERLDVSLARQKSRVLTARGIRQNLPASSFPATARHEAAGISFTLRAEAATFGAARLDPGTRLLLENLPDLAGEPRLLDLACGNGSIGIFAALRYPQLRIEASDHSASAVASTLAGAQANGVHERITAIQDDGLSRLPDASAELITLNPPFHIGNTVTAAIAFKLIDEAARVLADGGRLVCVFNSHLRYRAELERRIGPTTQLARDKTFTVTCSTRRRKQ</sequence>
<protein>
    <submittedName>
        <fullName evidence="5">Uncharacterized protein</fullName>
    </submittedName>
</protein>
<dbReference type="CDD" id="cd02440">
    <property type="entry name" value="AdoMet_MTases"/>
    <property type="match status" value="1"/>
</dbReference>
<keyword evidence="1" id="KW-0489">Methyltransferase</keyword>
<keyword evidence="6" id="KW-1185">Reference proteome</keyword>
<dbReference type="Gene3D" id="3.40.50.150">
    <property type="entry name" value="Vaccinia Virus protein VP39"/>
    <property type="match status" value="2"/>
</dbReference>
<keyword evidence="2" id="KW-0808">Transferase</keyword>
<proteinExistence type="predicted"/>
<dbReference type="GO" id="GO:0032259">
    <property type="term" value="P:methylation"/>
    <property type="evidence" value="ECO:0007669"/>
    <property type="project" value="UniProtKB-KW"/>
</dbReference>
<dbReference type="EMBL" id="BJNY01000010">
    <property type="protein sequence ID" value="GED06470.1"/>
    <property type="molecule type" value="Genomic_DNA"/>
</dbReference>
<accession>A0A4Y4DSG7</accession>
<name>A0A4Y4DSG7_GLUUR</name>
<dbReference type="PANTHER" id="PTHR47816">
    <property type="entry name" value="RIBOSOMAL RNA SMALL SUBUNIT METHYLTRANSFERASE C"/>
    <property type="match status" value="1"/>
</dbReference>
<dbReference type="InterPro" id="IPR058679">
    <property type="entry name" value="RlmG_N"/>
</dbReference>
<dbReference type="InterPro" id="IPR046977">
    <property type="entry name" value="RsmC/RlmG"/>
</dbReference>
<dbReference type="InterPro" id="IPR029063">
    <property type="entry name" value="SAM-dependent_MTases_sf"/>
</dbReference>
<organism evidence="5 6">
    <name type="scientific">Glutamicibacter uratoxydans</name>
    <name type="common">Arthrobacter uratoxydans</name>
    <dbReference type="NCBI Taxonomy" id="43667"/>
    <lineage>
        <taxon>Bacteria</taxon>
        <taxon>Bacillati</taxon>
        <taxon>Actinomycetota</taxon>
        <taxon>Actinomycetes</taxon>
        <taxon>Micrococcales</taxon>
        <taxon>Micrococcaceae</taxon>
        <taxon>Glutamicibacter</taxon>
    </lineage>
</organism>
<comment type="caution">
    <text evidence="5">The sequence shown here is derived from an EMBL/GenBank/DDBJ whole genome shotgun (WGS) entry which is preliminary data.</text>
</comment>
<dbReference type="InterPro" id="IPR007848">
    <property type="entry name" value="Small_mtfrase_dom"/>
</dbReference>
<dbReference type="Pfam" id="PF26049">
    <property type="entry name" value="RLMG_N"/>
    <property type="match status" value="1"/>
</dbReference>
<dbReference type="AlphaFoldDB" id="A0A4Y4DSG7"/>
<dbReference type="Pfam" id="PF05175">
    <property type="entry name" value="MTS"/>
    <property type="match status" value="1"/>
</dbReference>
<dbReference type="SUPFAM" id="SSF53335">
    <property type="entry name" value="S-adenosyl-L-methionine-dependent methyltransferases"/>
    <property type="match status" value="1"/>
</dbReference>
<gene>
    <name evidence="5" type="ORF">AUR04nite_20020</name>
</gene>
<evidence type="ECO:0000259" key="3">
    <source>
        <dbReference type="Pfam" id="PF05175"/>
    </source>
</evidence>
<reference evidence="5 6" key="1">
    <citation type="submission" date="2019-06" db="EMBL/GenBank/DDBJ databases">
        <title>Whole genome shotgun sequence of Glutamicibacter uratoxydans NBRC 15515.</title>
        <authorList>
            <person name="Hosoyama A."/>
            <person name="Uohara A."/>
            <person name="Ohji S."/>
            <person name="Ichikawa N."/>
        </authorList>
    </citation>
    <scope>NUCLEOTIDE SEQUENCE [LARGE SCALE GENOMIC DNA]</scope>
    <source>
        <strain evidence="5 6">NBRC 15515</strain>
    </source>
</reference>
<evidence type="ECO:0000313" key="5">
    <source>
        <dbReference type="EMBL" id="GED06470.1"/>
    </source>
</evidence>
<feature type="domain" description="RlmG N-terminal" evidence="4">
    <location>
        <begin position="12"/>
        <end position="204"/>
    </location>
</feature>
<evidence type="ECO:0000313" key="6">
    <source>
        <dbReference type="Proteomes" id="UP000316612"/>
    </source>
</evidence>
<evidence type="ECO:0000259" key="4">
    <source>
        <dbReference type="Pfam" id="PF26049"/>
    </source>
</evidence>